<dbReference type="CDD" id="cd04496">
    <property type="entry name" value="SSB_OBF"/>
    <property type="match status" value="1"/>
</dbReference>
<dbReference type="InterPro" id="IPR000424">
    <property type="entry name" value="Primosome_PriB/ssb"/>
</dbReference>
<sequence>MATTDRYRDANGNWVDGGTDWFTVKTWGNLAENALYSLHKGDPIIASGKLRMETWTTAEGAERCAMVLTASAVGHDLNLCTVMRRPSVQQEKRRMQDTDNGDSVKSSSSSPYEMAPEADEEIATESTVTASRESEPVF</sequence>
<dbReference type="Proteomes" id="UP000186465">
    <property type="component" value="Unassembled WGS sequence"/>
</dbReference>
<evidence type="ECO:0000313" key="4">
    <source>
        <dbReference type="EMBL" id="OKL49353.1"/>
    </source>
</evidence>
<evidence type="ECO:0000256" key="2">
    <source>
        <dbReference type="PIRNR" id="PIRNR002070"/>
    </source>
</evidence>
<name>A0A1Q5PPA6_9ACTO</name>
<dbReference type="PROSITE" id="PS50935">
    <property type="entry name" value="SSB"/>
    <property type="match status" value="1"/>
</dbReference>
<dbReference type="EMBL" id="MPDM01000004">
    <property type="protein sequence ID" value="OKL49353.1"/>
    <property type="molecule type" value="Genomic_DNA"/>
</dbReference>
<evidence type="ECO:0000313" key="5">
    <source>
        <dbReference type="Proteomes" id="UP000186465"/>
    </source>
</evidence>
<keyword evidence="1 2" id="KW-0238">DNA-binding</keyword>
<evidence type="ECO:0000256" key="1">
    <source>
        <dbReference type="ARBA" id="ARBA00023125"/>
    </source>
</evidence>
<dbReference type="Gene3D" id="2.40.50.140">
    <property type="entry name" value="Nucleic acid-binding proteins"/>
    <property type="match status" value="1"/>
</dbReference>
<dbReference type="InterPro" id="IPR011344">
    <property type="entry name" value="ssDNA-bd"/>
</dbReference>
<accession>A0A1Q5PPA6</accession>
<organism evidence="4 5">
    <name type="scientific">Boudabousia marimammalium</name>
    <dbReference type="NCBI Taxonomy" id="156892"/>
    <lineage>
        <taxon>Bacteria</taxon>
        <taxon>Bacillati</taxon>
        <taxon>Actinomycetota</taxon>
        <taxon>Actinomycetes</taxon>
        <taxon>Actinomycetales</taxon>
        <taxon>Actinomycetaceae</taxon>
        <taxon>Boudabousia</taxon>
    </lineage>
</organism>
<comment type="caution">
    <text evidence="4">The sequence shown here is derived from an EMBL/GenBank/DDBJ whole genome shotgun (WGS) entry which is preliminary data.</text>
</comment>
<proteinExistence type="predicted"/>
<dbReference type="GO" id="GO:0003697">
    <property type="term" value="F:single-stranded DNA binding"/>
    <property type="evidence" value="ECO:0007669"/>
    <property type="project" value="InterPro"/>
</dbReference>
<dbReference type="SUPFAM" id="SSF50249">
    <property type="entry name" value="Nucleic acid-binding proteins"/>
    <property type="match status" value="1"/>
</dbReference>
<dbReference type="AlphaFoldDB" id="A0A1Q5PPA6"/>
<dbReference type="STRING" id="156892.BM477_05085"/>
<reference evidence="5" key="1">
    <citation type="submission" date="2016-11" db="EMBL/GenBank/DDBJ databases">
        <title>Actinomyces gypaetusis sp. nov. isolated from Gypaetus barbatus in Qinghai Tibet Plateau China.</title>
        <authorList>
            <person name="Meng X."/>
        </authorList>
    </citation>
    <scope>NUCLEOTIDE SEQUENCE [LARGE SCALE GENOMIC DNA]</scope>
    <source>
        <strain evidence="5">DSM 15383</strain>
    </source>
</reference>
<dbReference type="PIRSF" id="PIRSF002070">
    <property type="entry name" value="SSB"/>
    <property type="match status" value="1"/>
</dbReference>
<dbReference type="Pfam" id="PF00436">
    <property type="entry name" value="SSB"/>
    <property type="match status" value="1"/>
</dbReference>
<feature type="region of interest" description="Disordered" evidence="3">
    <location>
        <begin position="86"/>
        <end position="138"/>
    </location>
</feature>
<dbReference type="InterPro" id="IPR012340">
    <property type="entry name" value="NA-bd_OB-fold"/>
</dbReference>
<protein>
    <recommendedName>
        <fullName evidence="2">Single-stranded DNA-binding protein</fullName>
    </recommendedName>
</protein>
<gene>
    <name evidence="4" type="ORF">BM477_05085</name>
</gene>
<evidence type="ECO:0000256" key="3">
    <source>
        <dbReference type="SAM" id="MobiDB-lite"/>
    </source>
</evidence>
<keyword evidence="5" id="KW-1185">Reference proteome</keyword>
<dbReference type="GO" id="GO:0006260">
    <property type="term" value="P:DNA replication"/>
    <property type="evidence" value="ECO:0007669"/>
    <property type="project" value="InterPro"/>
</dbReference>